<keyword evidence="2" id="KW-1185">Reference proteome</keyword>
<evidence type="ECO:0000313" key="2">
    <source>
        <dbReference type="Proteomes" id="UP001163321"/>
    </source>
</evidence>
<dbReference type="Proteomes" id="UP001163321">
    <property type="component" value="Chromosome 10"/>
</dbReference>
<name>A0ACC0WN90_9STRA</name>
<evidence type="ECO:0000313" key="1">
    <source>
        <dbReference type="EMBL" id="KAI9920348.1"/>
    </source>
</evidence>
<proteinExistence type="predicted"/>
<dbReference type="EMBL" id="CM047589">
    <property type="protein sequence ID" value="KAI9920348.1"/>
    <property type="molecule type" value="Genomic_DNA"/>
</dbReference>
<comment type="caution">
    <text evidence="1">The sequence shown here is derived from an EMBL/GenBank/DDBJ whole genome shotgun (WGS) entry which is preliminary data.</text>
</comment>
<reference evidence="1 2" key="1">
    <citation type="journal article" date="2022" name="bioRxiv">
        <title>The genome of the oomycete Peronosclerospora sorghi, a cosmopolitan pathogen of maize and sorghum, is inflated with dispersed pseudogenes.</title>
        <authorList>
            <person name="Fletcher K."/>
            <person name="Martin F."/>
            <person name="Isakeit T."/>
            <person name="Cavanaugh K."/>
            <person name="Magill C."/>
            <person name="Michelmore R."/>
        </authorList>
    </citation>
    <scope>NUCLEOTIDE SEQUENCE [LARGE SCALE GENOMIC DNA]</scope>
    <source>
        <strain evidence="1">P6</strain>
    </source>
</reference>
<sequence length="62" mass="7061">MSISCIQCQGDHGRPNEIVLADSSVIKHLRDKKSFLPLIELELKVFGKKRRLGIEEKARLSE</sequence>
<accession>A0ACC0WN90</accession>
<protein>
    <submittedName>
        <fullName evidence="1">Uncharacterized protein</fullName>
    </submittedName>
</protein>
<gene>
    <name evidence="1" type="ORF">PsorP6_015404</name>
</gene>
<organism evidence="1 2">
    <name type="scientific">Peronosclerospora sorghi</name>
    <dbReference type="NCBI Taxonomy" id="230839"/>
    <lineage>
        <taxon>Eukaryota</taxon>
        <taxon>Sar</taxon>
        <taxon>Stramenopiles</taxon>
        <taxon>Oomycota</taxon>
        <taxon>Peronosporomycetes</taxon>
        <taxon>Peronosporales</taxon>
        <taxon>Peronosporaceae</taxon>
        <taxon>Peronosclerospora</taxon>
    </lineage>
</organism>